<feature type="compositionally biased region" description="Polar residues" evidence="25">
    <location>
        <begin position="1828"/>
        <end position="1839"/>
    </location>
</feature>
<feature type="compositionally biased region" description="Basic and acidic residues" evidence="25">
    <location>
        <begin position="1188"/>
        <end position="1207"/>
    </location>
</feature>
<keyword evidence="15 22" id="KW-0440">LIM domain</keyword>
<dbReference type="FunFam" id="1.10.418.10:FF:000038">
    <property type="entry name" value="LIM and calponin homology domains-containing protein 1"/>
    <property type="match status" value="1"/>
</dbReference>
<dbReference type="InterPro" id="IPR038765">
    <property type="entry name" value="Papain-like_cys_pep_sf"/>
</dbReference>
<dbReference type="InterPro" id="IPR036872">
    <property type="entry name" value="CH_dom_sf"/>
</dbReference>
<dbReference type="Pfam" id="PF15949">
    <property type="entry name" value="DUF4757"/>
    <property type="match status" value="2"/>
</dbReference>
<dbReference type="PROSITE" id="PS00140">
    <property type="entry name" value="UCH_1"/>
    <property type="match status" value="1"/>
</dbReference>
<keyword evidence="17" id="KW-0325">Glycoprotein</keyword>
<feature type="site" description="Important for enzyme activity" evidence="23">
    <location>
        <position position="176"/>
    </location>
</feature>
<keyword evidence="12" id="KW-0256">Endoplasmic reticulum</keyword>
<dbReference type="GO" id="GO:0032034">
    <property type="term" value="F:myosin II head/neck binding"/>
    <property type="evidence" value="ECO:0007669"/>
    <property type="project" value="TreeGrafter"/>
</dbReference>
<dbReference type="Pfam" id="PF00412">
    <property type="entry name" value="LIM"/>
    <property type="match status" value="1"/>
</dbReference>
<dbReference type="FunFam" id="3.40.532.10:FF:000004">
    <property type="entry name" value="Ubiquitin carboxyl-terminal hydrolase"/>
    <property type="match status" value="1"/>
</dbReference>
<keyword evidence="30" id="KW-1185">Reference proteome</keyword>
<evidence type="ECO:0000256" key="24">
    <source>
        <dbReference type="SAM" id="Coils"/>
    </source>
</evidence>
<keyword evidence="14" id="KW-0007">Acetylation</keyword>
<feature type="region of interest" description="Disordered" evidence="25">
    <location>
        <begin position="1183"/>
        <end position="1278"/>
    </location>
</feature>
<feature type="compositionally biased region" description="Basic and acidic residues" evidence="25">
    <location>
        <begin position="1788"/>
        <end position="1807"/>
    </location>
</feature>
<comment type="subcellular location">
    <subcellularLocation>
        <location evidence="2">Cytoplasm</location>
    </subcellularLocation>
    <subcellularLocation>
        <location evidence="3">Endoplasmic reticulum membrane</location>
        <topology evidence="3">Lipid-anchor</topology>
    </subcellularLocation>
</comment>
<evidence type="ECO:0000256" key="13">
    <source>
        <dbReference type="ARBA" id="ARBA00022833"/>
    </source>
</evidence>
<feature type="region of interest" description="Disordered" evidence="25">
    <location>
        <begin position="1890"/>
        <end position="1936"/>
    </location>
</feature>
<dbReference type="GO" id="GO:0005789">
    <property type="term" value="C:endoplasmic reticulum membrane"/>
    <property type="evidence" value="ECO:0007669"/>
    <property type="project" value="UniProtKB-SubCell"/>
</dbReference>
<sequence length="2016" mass="226999">MQLKPMEINPEMLNKVLTRLGVAGQWRFEDVLGLEEESLGSVPAPACALLLLFPLTAQHENFRKKQIEELKGQEVSPKVYFMKQTIGNSCGTIGLIHAVANNQDKLEFEDGSVLKQFLSETEKLSPEDRAKCFEKNEAIQAAHDAVAQEGQCRVDDKVNFHFILFNNVDGHLYELDGRMPFPVNHGTSSEDSLLQPTVRISLKVIAYFPVGLSTLNSPQIKYIPDPDKEKSSQSSNPHQCHLPINGLPVLVPMVSWCRDQVYVEVEEKNLLLQRARKAVLTSFKTWFAVLDFPISHQSIQLNPHGYEELINISAGLQLLNHTVNEEKTVSAEMKKDWLLRLARGAAALQPLQPEPPPEPAFSEAQKWIEDLGKEIAWRDFMIVAIWDGKRGFGERPDIFLHVYDCKSSKASGKLFLGLQLLLDGVEKFLLSQWPKVNCRMWMYPHKIHWLKEMQADLDLCKTVIGRKGCTYPSEKAMTVQLIQSGVYLPFVFMLNTFRETLAFPQVTGRSFGDKDFRTGLENGILLCELLNAIKPGLVKKINRLPTPIAGLDNIILFLRGCKELGLKESQLFDPSDLQDTSNRVTVKSLDYSRKLKNVLVTIYWLGKTANSCASYSGTTLNLKEFEGLLAQMRKETDDIESPKRSIRDSGYIDCWDSERSDSLSPPRHGRDDSFDSLDSFGSRSRQTPSPDVVLRGSSDGRGSDSESDLPHRKLPDVKKDDMSARRTSHGEPKSAVPFNQYLPNKSNQTAYVPAPLRKKKVEREEYRKSWSTATSPLGGERPFSYPETIEEEESEVGPPCEEDPVSPMDTSGKPPDGGSELPTSCGKEQPPAEGAVVAPAPKSEEKAAAEMQKRRRLEQAGIKVMPAAQRFASQKQLNDEKEAVRNIILRKENPFLVHQHDRDSESEDEVACRLPDLEKDDFAARRARMNQTKPIVPLNQLLYGPYRKKEAEKSDGSKQHSKGVSVKKALEHKRNQGQTEEVKSRVTCIVRAQESEPAEEGLRKVPDLYKDDLAQRRIQGRLGPHREAPSFITVASITEADLETWERLKVSEKTRDGDVEHTCAPEPSPEIKAETAIRDDFASRKARAYKKASSSPRQKFVHFGPVTEIDQQTWKRLSIGRAGPREDPEEGVCHSKTHTCSVSAASAATSNLKEDHMLNPQNDCRTVTSDVDDCCKRVSRLAPVPESQEEHSFSAGEGLRRTEEVTHKQQPQDGKEETEGVAQRDSEMAPKAERSEESGQSLYGPRTPVSDDAESTSMFDMRCEEEAAVQPHSRARQEQLQLINSQLREEDDKWQDDLARWKSRRRSASQDLIRKEEERKKMEKLLAGEDGTRERRKSIKTYREIVQEKERRERELHEAYKNARTQEEAEGILQQYIERFTISEAVLERLEMPKILERSHSTEPNLSPFLSDPNPMKYLRQQSLPPPKFTATVETTIARPSVLDASMSAGSGSPSKTVSPKAVPMLTPKPYSQPKNSQEVLKTFKVDGKVTMNGETTHGDEEEKERECPTVALAPSLTKSQMFEGVARVHGSPVELKQDSNSIEINIKKPSSLPQELTATTEETEANSQEDENDGEETGKGNIEVAPSEPQLFTTTVTRSSPTVAFVELAPSPQLKNEEPEEKEQKQPENEMSGKVELVLSQKVVKPKSPEPEATLTFPFLDKMPETNQSPLPNLNSQVDSPSSENSPVTTPFKFWAWDPEEERRRQEKWQQEQERLLQERYQKEQDKLKEEWEKAQKEVEEEERRYYEEERKIIEDTVVPFTISSSSADQLSTSSSVTEGSGTVNKMDLENCHEEEQETRQKRPFQEDNSDSLLKTRESGPLEEKGSLTQGVLTHSENPASEGIYHQLDTEAGAPHCGGSPQLAQDPSQNQQVSNPPMHILEDVKPKTLPLDKSINHQIESPSERRKKSPRENFQAGRLSPCSPTPPGQSPNRSISGKKLCSSCGLPLGKGAAMIIETLNLYFHIQCFKCGICKGQLGDAVSGTDVRIRNGLLNCNDCYMRSRSFDQERITTRNY</sequence>
<feature type="coiled-coil region" evidence="24">
    <location>
        <begin position="1712"/>
        <end position="1753"/>
    </location>
</feature>
<feature type="active site" description="Proton donor" evidence="23">
    <location>
        <position position="161"/>
    </location>
</feature>
<dbReference type="Pfam" id="PF01088">
    <property type="entry name" value="Peptidase_C12"/>
    <property type="match status" value="1"/>
</dbReference>
<feature type="compositionally biased region" description="Low complexity" evidence="25">
    <location>
        <begin position="831"/>
        <end position="841"/>
    </location>
</feature>
<feature type="compositionally biased region" description="Basic and acidic residues" evidence="25">
    <location>
        <begin position="1815"/>
        <end position="1827"/>
    </location>
</feature>
<evidence type="ECO:0000256" key="18">
    <source>
        <dbReference type="ARBA" id="ARBA00023288"/>
    </source>
</evidence>
<dbReference type="EC" id="3.4.19.12" evidence="23"/>
<feature type="site" description="Transition state stabilizer" evidence="23">
    <location>
        <position position="84"/>
    </location>
</feature>
<accession>A0AAD4UDA3</accession>
<dbReference type="GO" id="GO:0080090">
    <property type="term" value="P:regulation of primary metabolic process"/>
    <property type="evidence" value="ECO:0007669"/>
    <property type="project" value="UniProtKB-ARBA"/>
</dbReference>
<evidence type="ECO:0000256" key="5">
    <source>
        <dbReference type="ARBA" id="ARBA00022490"/>
    </source>
</evidence>
<dbReference type="GO" id="GO:0004843">
    <property type="term" value="F:cysteine-type deubiquitinase activity"/>
    <property type="evidence" value="ECO:0007669"/>
    <property type="project" value="UniProtKB-UniRule"/>
</dbReference>
<feature type="region of interest" description="Disordered" evidence="25">
    <location>
        <begin position="657"/>
        <end position="848"/>
    </location>
</feature>
<dbReference type="InterPro" id="IPR031865">
    <property type="entry name" value="DUF4757"/>
</dbReference>
<evidence type="ECO:0000256" key="6">
    <source>
        <dbReference type="ARBA" id="ARBA00022553"/>
    </source>
</evidence>
<dbReference type="CDD" id="cd09616">
    <property type="entry name" value="Peptidase_C12_UCH_L1_L3"/>
    <property type="match status" value="1"/>
</dbReference>
<evidence type="ECO:0000256" key="10">
    <source>
        <dbReference type="ARBA" id="ARBA00022801"/>
    </source>
</evidence>
<dbReference type="SUPFAM" id="SSF47576">
    <property type="entry name" value="Calponin-homology domain, CH-domain"/>
    <property type="match status" value="1"/>
</dbReference>
<keyword evidence="13 22" id="KW-0862">Zinc</keyword>
<feature type="domain" description="LIM zinc-binding" evidence="27">
    <location>
        <begin position="1940"/>
        <end position="2006"/>
    </location>
</feature>
<feature type="region of interest" description="Disordered" evidence="25">
    <location>
        <begin position="1760"/>
        <end position="1839"/>
    </location>
</feature>
<feature type="region of interest" description="Disordered" evidence="25">
    <location>
        <begin position="1663"/>
        <end position="1695"/>
    </location>
</feature>
<dbReference type="Gene3D" id="2.10.110.10">
    <property type="entry name" value="Cysteine Rich Protein"/>
    <property type="match status" value="1"/>
</dbReference>
<evidence type="ECO:0000259" key="27">
    <source>
        <dbReference type="PROSITE" id="PS50023"/>
    </source>
</evidence>
<evidence type="ECO:0000256" key="9">
    <source>
        <dbReference type="ARBA" id="ARBA00022786"/>
    </source>
</evidence>
<dbReference type="GO" id="GO:0001725">
    <property type="term" value="C:stress fiber"/>
    <property type="evidence" value="ECO:0007669"/>
    <property type="project" value="TreeGrafter"/>
</dbReference>
<comment type="function">
    <text evidence="20">Ubiquitin-protein hydrolase involved both in the processing of ubiquitin precursors and of ubiquitinated proteins. This enzyme is a thiol protease that recognizes and hydrolyzes a peptide bond at the C-terminal glycine of ubiquitin. Also binds to free monoubiquitin and may prevent its degradation in lysosomes. The homodimer may have ATP-independent ubiquitin ligase activity.</text>
</comment>
<feature type="compositionally biased region" description="Polar residues" evidence="25">
    <location>
        <begin position="1863"/>
        <end position="1876"/>
    </location>
</feature>
<evidence type="ECO:0000256" key="12">
    <source>
        <dbReference type="ARBA" id="ARBA00022824"/>
    </source>
</evidence>
<dbReference type="SMART" id="SM00033">
    <property type="entry name" value="CH"/>
    <property type="match status" value="1"/>
</dbReference>
<comment type="subunit">
    <text evidence="21">Monomer. Homodimer. Interacts with COPS5 and SNCA.</text>
</comment>
<evidence type="ECO:0000313" key="29">
    <source>
        <dbReference type="EMBL" id="KAI4542971.1"/>
    </source>
</evidence>
<feature type="compositionally biased region" description="Basic and acidic residues" evidence="25">
    <location>
        <begin position="1623"/>
        <end position="1634"/>
    </location>
</feature>
<feature type="compositionally biased region" description="Low complexity" evidence="25">
    <location>
        <begin position="676"/>
        <end position="685"/>
    </location>
</feature>
<evidence type="ECO:0000256" key="1">
    <source>
        <dbReference type="ARBA" id="ARBA00000707"/>
    </source>
</evidence>
<keyword evidence="10 23" id="KW-0378">Hydrolase</keyword>
<dbReference type="InterPro" id="IPR001578">
    <property type="entry name" value="Peptidase_C12_UCH"/>
</dbReference>
<feature type="active site" description="Nucleophile" evidence="23">
    <location>
        <position position="90"/>
    </location>
</feature>
<evidence type="ECO:0000256" key="16">
    <source>
        <dbReference type="ARBA" id="ARBA00023136"/>
    </source>
</evidence>
<dbReference type="CDD" id="cd08368">
    <property type="entry name" value="LIM"/>
    <property type="match status" value="1"/>
</dbReference>
<dbReference type="PROSITE" id="PS50021">
    <property type="entry name" value="CH"/>
    <property type="match status" value="1"/>
</dbReference>
<evidence type="ECO:0000256" key="22">
    <source>
        <dbReference type="PROSITE-ProRule" id="PRU00125"/>
    </source>
</evidence>
<dbReference type="GO" id="GO:0010604">
    <property type="term" value="P:positive regulation of macromolecule metabolic process"/>
    <property type="evidence" value="ECO:0007669"/>
    <property type="project" value="UniProtKB-ARBA"/>
</dbReference>
<evidence type="ECO:0000313" key="30">
    <source>
        <dbReference type="Proteomes" id="UP001214576"/>
    </source>
</evidence>
<dbReference type="FunFam" id="2.10.110.10:FF:000041">
    <property type="entry name" value="LIM and calponin homology domains 1"/>
    <property type="match status" value="1"/>
</dbReference>
<dbReference type="PROSITE" id="PS00478">
    <property type="entry name" value="LIM_DOMAIN_1"/>
    <property type="match status" value="1"/>
</dbReference>
<dbReference type="PANTHER" id="PTHR15551:SF3">
    <property type="entry name" value="LIM AND CALPONIN HOMOLOGY DOMAINS-CONTAINING PROTEIN 1"/>
    <property type="match status" value="1"/>
</dbReference>
<keyword evidence="18" id="KW-0449">Lipoprotein</keyword>
<dbReference type="GO" id="GO:0006511">
    <property type="term" value="P:ubiquitin-dependent protein catabolic process"/>
    <property type="evidence" value="ECO:0007669"/>
    <property type="project" value="UniProtKB-UniRule"/>
</dbReference>
<evidence type="ECO:0000256" key="14">
    <source>
        <dbReference type="ARBA" id="ARBA00022990"/>
    </source>
</evidence>
<dbReference type="SMART" id="SM00132">
    <property type="entry name" value="LIM"/>
    <property type="match status" value="1"/>
</dbReference>
<keyword evidence="11 23" id="KW-0788">Thiol protease</keyword>
<evidence type="ECO:0000256" key="17">
    <source>
        <dbReference type="ARBA" id="ARBA00023180"/>
    </source>
</evidence>
<dbReference type="InterPro" id="IPR036959">
    <property type="entry name" value="Peptidase_C12_UCH_sf"/>
</dbReference>
<dbReference type="PROSITE" id="PS50023">
    <property type="entry name" value="LIM_DOMAIN_2"/>
    <property type="match status" value="1"/>
</dbReference>
<dbReference type="InterPro" id="IPR001715">
    <property type="entry name" value="CH_dom"/>
</dbReference>
<comment type="similarity">
    <text evidence="4 23">Belongs to the peptidase C12 family.</text>
</comment>
<feature type="region of interest" description="Disordered" evidence="25">
    <location>
        <begin position="1851"/>
        <end position="1877"/>
    </location>
</feature>
<evidence type="ECO:0000259" key="26">
    <source>
        <dbReference type="PROSITE" id="PS50021"/>
    </source>
</evidence>
<dbReference type="InterPro" id="IPR057254">
    <property type="entry name" value="UCH_AS"/>
</dbReference>
<proteinExistence type="inferred from homology"/>
<feature type="compositionally biased region" description="Acidic residues" evidence="25">
    <location>
        <begin position="1562"/>
        <end position="1576"/>
    </location>
</feature>
<reference evidence="29" key="1">
    <citation type="submission" date="2022-03" db="EMBL/GenBank/DDBJ databases">
        <title>Genomic analyses of argali, domestic sheep and their hybrids provide insights into chromosomal evolution, heterosis and genetic basis of agronomic traits.</title>
        <authorList>
            <person name="Li M."/>
        </authorList>
    </citation>
    <scope>NUCLEOTIDE SEQUENCE</scope>
    <source>
        <strain evidence="29">CAU-MHL-2022a</strain>
        <tissue evidence="29">Skin</tissue>
    </source>
</reference>
<keyword evidence="5" id="KW-0963">Cytoplasm</keyword>
<feature type="compositionally biased region" description="Basic and acidic residues" evidence="25">
    <location>
        <begin position="1213"/>
        <end position="1237"/>
    </location>
</feature>
<feature type="region of interest" description="Disordered" evidence="25">
    <location>
        <begin position="1536"/>
        <end position="1636"/>
    </location>
</feature>
<keyword evidence="8 22" id="KW-0479">Metal-binding</keyword>
<evidence type="ECO:0000256" key="19">
    <source>
        <dbReference type="ARBA" id="ARBA00023289"/>
    </source>
</evidence>
<dbReference type="GO" id="GO:0051496">
    <property type="term" value="P:positive regulation of stress fiber assembly"/>
    <property type="evidence" value="ECO:0007669"/>
    <property type="project" value="TreeGrafter"/>
</dbReference>
<dbReference type="InterPro" id="IPR001781">
    <property type="entry name" value="Znf_LIM"/>
</dbReference>
<dbReference type="SUPFAM" id="SSF54001">
    <property type="entry name" value="Cysteine proteinases"/>
    <property type="match status" value="1"/>
</dbReference>
<keyword evidence="16" id="KW-0472">Membrane</keyword>
<feature type="compositionally biased region" description="Polar residues" evidence="25">
    <location>
        <begin position="741"/>
        <end position="750"/>
    </location>
</feature>
<dbReference type="PROSITE" id="PS52048">
    <property type="entry name" value="UCH_DOMAIN"/>
    <property type="match status" value="1"/>
</dbReference>
<protein>
    <recommendedName>
        <fullName evidence="23">ubiquitinyl hydrolase 1</fullName>
        <ecNumber evidence="23">3.4.19.12</ecNumber>
    </recommendedName>
</protein>
<keyword evidence="24" id="KW-0175">Coiled coil</keyword>
<feature type="coiled-coil region" evidence="24">
    <location>
        <begin position="1298"/>
        <end position="1369"/>
    </location>
</feature>
<evidence type="ECO:0000256" key="21">
    <source>
        <dbReference type="ARBA" id="ARBA00065475"/>
    </source>
</evidence>
<evidence type="ECO:0000256" key="25">
    <source>
        <dbReference type="SAM" id="MobiDB-lite"/>
    </source>
</evidence>
<dbReference type="Gene3D" id="1.10.418.10">
    <property type="entry name" value="Calponin-like domain"/>
    <property type="match status" value="1"/>
</dbReference>
<feature type="region of interest" description="Disordered" evidence="25">
    <location>
        <begin position="1445"/>
        <end position="1479"/>
    </location>
</feature>
<dbReference type="Gene3D" id="3.40.532.10">
    <property type="entry name" value="Peptidase C12, ubiquitin carboxyl-terminal hydrolase"/>
    <property type="match status" value="1"/>
</dbReference>
<organism evidence="29 30">
    <name type="scientific">Ovis ammon polii</name>
    <dbReference type="NCBI Taxonomy" id="230172"/>
    <lineage>
        <taxon>Eukaryota</taxon>
        <taxon>Metazoa</taxon>
        <taxon>Chordata</taxon>
        <taxon>Craniata</taxon>
        <taxon>Vertebrata</taxon>
        <taxon>Euteleostomi</taxon>
        <taxon>Mammalia</taxon>
        <taxon>Eutheria</taxon>
        <taxon>Laurasiatheria</taxon>
        <taxon>Artiodactyla</taxon>
        <taxon>Ruminantia</taxon>
        <taxon>Pecora</taxon>
        <taxon>Bovidae</taxon>
        <taxon>Caprinae</taxon>
        <taxon>Ovis</taxon>
    </lineage>
</organism>
<keyword evidence="9 23" id="KW-0833">Ubl conjugation pathway</keyword>
<feature type="compositionally biased region" description="Low complexity" evidence="25">
    <location>
        <begin position="1765"/>
        <end position="1785"/>
    </location>
</feature>
<evidence type="ECO:0000256" key="8">
    <source>
        <dbReference type="ARBA" id="ARBA00022723"/>
    </source>
</evidence>
<keyword evidence="7 23" id="KW-0645">Protease</keyword>
<keyword evidence="19" id="KW-0636">Prenylation</keyword>
<dbReference type="EMBL" id="JAKZEL010000006">
    <property type="protein sequence ID" value="KAI4542971.1"/>
    <property type="molecule type" value="Genomic_DNA"/>
</dbReference>
<feature type="domain" description="UCH catalytic" evidence="28">
    <location>
        <begin position="2"/>
        <end position="224"/>
    </location>
</feature>
<dbReference type="Pfam" id="PF00307">
    <property type="entry name" value="CH"/>
    <property type="match status" value="1"/>
</dbReference>
<dbReference type="Proteomes" id="UP001214576">
    <property type="component" value="Unassembled WGS sequence"/>
</dbReference>
<keyword evidence="6" id="KW-0597">Phosphoprotein</keyword>
<evidence type="ECO:0000256" key="23">
    <source>
        <dbReference type="PROSITE-ProRule" id="PRU01393"/>
    </source>
</evidence>
<evidence type="ECO:0000256" key="20">
    <source>
        <dbReference type="ARBA" id="ARBA00054852"/>
    </source>
</evidence>
<comment type="catalytic activity">
    <reaction evidence="1 23">
        <text>Thiol-dependent hydrolysis of ester, thioester, amide, peptide and isopeptide bonds formed by the C-terminal Gly of ubiquitin (a 76-residue protein attached to proteins as an intracellular targeting signal).</text>
        <dbReference type="EC" id="3.4.19.12"/>
    </reaction>
</comment>
<comment type="caution">
    <text evidence="29">The sequence shown here is derived from an EMBL/GenBank/DDBJ whole genome shotgun (WGS) entry which is preliminary data.</text>
</comment>
<dbReference type="GO" id="GO:0051893">
    <property type="term" value="P:regulation of focal adhesion assembly"/>
    <property type="evidence" value="ECO:0007669"/>
    <property type="project" value="TreeGrafter"/>
</dbReference>
<evidence type="ECO:0000256" key="7">
    <source>
        <dbReference type="ARBA" id="ARBA00022670"/>
    </source>
</evidence>
<feature type="domain" description="Calponin-homology (CH)" evidence="26">
    <location>
        <begin position="494"/>
        <end position="597"/>
    </location>
</feature>
<feature type="compositionally biased region" description="Basic and acidic residues" evidence="25">
    <location>
        <begin position="949"/>
        <end position="958"/>
    </location>
</feature>
<evidence type="ECO:0000256" key="2">
    <source>
        <dbReference type="ARBA" id="ARBA00004496"/>
    </source>
</evidence>
<dbReference type="GO" id="GO:0046872">
    <property type="term" value="F:metal ion binding"/>
    <property type="evidence" value="ECO:0007669"/>
    <property type="project" value="UniProtKB-KW"/>
</dbReference>
<feature type="compositionally biased region" description="Polar residues" evidence="25">
    <location>
        <begin position="1591"/>
        <end position="1603"/>
    </location>
</feature>
<gene>
    <name evidence="29" type="ORF">MG293_007097</name>
</gene>
<feature type="compositionally biased region" description="Polar residues" evidence="25">
    <location>
        <begin position="1448"/>
        <end position="1458"/>
    </location>
</feature>
<feature type="compositionally biased region" description="Polar residues" evidence="25">
    <location>
        <begin position="1666"/>
        <end position="1690"/>
    </location>
</feature>
<dbReference type="PANTHER" id="PTHR15551">
    <property type="entry name" value="LIM DOMAIN ONLY 7"/>
    <property type="match status" value="1"/>
</dbReference>
<feature type="compositionally biased region" description="Basic and acidic residues" evidence="25">
    <location>
        <begin position="701"/>
        <end position="732"/>
    </location>
</feature>
<evidence type="ECO:0000256" key="15">
    <source>
        <dbReference type="ARBA" id="ARBA00023038"/>
    </source>
</evidence>
<evidence type="ECO:0000256" key="3">
    <source>
        <dbReference type="ARBA" id="ARBA00004628"/>
    </source>
</evidence>
<evidence type="ECO:0000259" key="28">
    <source>
        <dbReference type="PROSITE" id="PS52048"/>
    </source>
</evidence>
<evidence type="ECO:0000256" key="11">
    <source>
        <dbReference type="ARBA" id="ARBA00022807"/>
    </source>
</evidence>
<feature type="compositionally biased region" description="Acidic residues" evidence="25">
    <location>
        <begin position="788"/>
        <end position="804"/>
    </location>
</feature>
<feature type="compositionally biased region" description="Basic and acidic residues" evidence="25">
    <location>
        <begin position="968"/>
        <end position="979"/>
    </location>
</feature>
<dbReference type="PRINTS" id="PR00707">
    <property type="entry name" value="UBCTHYDRLASE"/>
</dbReference>
<name>A0AAD4UDA3_OVIAM</name>
<feature type="region of interest" description="Disordered" evidence="25">
    <location>
        <begin position="949"/>
        <end position="979"/>
    </location>
</feature>
<evidence type="ECO:0000256" key="4">
    <source>
        <dbReference type="ARBA" id="ARBA00009326"/>
    </source>
</evidence>